<feature type="transmembrane region" description="Helical" evidence="6">
    <location>
        <begin position="25"/>
        <end position="45"/>
    </location>
</feature>
<evidence type="ECO:0000256" key="5">
    <source>
        <dbReference type="ARBA" id="ARBA00023004"/>
    </source>
</evidence>
<keyword evidence="5" id="KW-0408">Iron</keyword>
<sequence length="284" mass="30567">MSSSPKQINRVNEAAPAPPGFAQRYAVLLVLVLIGTATTGYFIGLTSPMTASSGQPSPTSVAVHLAEPAHATSKVIPATAYADMSAVRAQRFRQQGLPLAALRKQPEDPFAEIEIDESKKLDSLASREEIRAYNGAPPTVPHPIDQLDTAACMACHGEGLKSASLRASKMPHPYYSNCTQCHVEQQANFVFASAVFENSFTGLKAPTSGSRAYTGAPPVIPHSTWMRNDCLSCHGRVAAPGMQSTHPWRANCLQCHGESSQLNQDKFEEIPQFLAVPVLLDINE</sequence>
<keyword evidence="6" id="KW-0472">Membrane</keyword>
<accession>A0A517MVH7</accession>
<dbReference type="EMBL" id="CP036263">
    <property type="protein sequence ID" value="QDS98797.1"/>
    <property type="molecule type" value="Genomic_DNA"/>
</dbReference>
<dbReference type="SUPFAM" id="SSF48695">
    <property type="entry name" value="Multiheme cytochromes"/>
    <property type="match status" value="1"/>
</dbReference>
<keyword evidence="2" id="KW-0349">Heme</keyword>
<dbReference type="Proteomes" id="UP000319852">
    <property type="component" value="Chromosome"/>
</dbReference>
<dbReference type="InterPro" id="IPR038266">
    <property type="entry name" value="NapC/NirT_cytc_sf"/>
</dbReference>
<proteinExistence type="predicted"/>
<name>A0A517MVH7_9BACT</name>
<evidence type="ECO:0000256" key="6">
    <source>
        <dbReference type="SAM" id="Phobius"/>
    </source>
</evidence>
<reference evidence="7 8" key="1">
    <citation type="submission" date="2019-02" db="EMBL/GenBank/DDBJ databases">
        <title>Deep-cultivation of Planctomycetes and their phenomic and genomic characterization uncovers novel biology.</title>
        <authorList>
            <person name="Wiegand S."/>
            <person name="Jogler M."/>
            <person name="Boedeker C."/>
            <person name="Pinto D."/>
            <person name="Vollmers J."/>
            <person name="Rivas-Marin E."/>
            <person name="Kohn T."/>
            <person name="Peeters S.H."/>
            <person name="Heuer A."/>
            <person name="Rast P."/>
            <person name="Oberbeckmann S."/>
            <person name="Bunk B."/>
            <person name="Jeske O."/>
            <person name="Meyerdierks A."/>
            <person name="Storesund J.E."/>
            <person name="Kallscheuer N."/>
            <person name="Luecker S."/>
            <person name="Lage O.M."/>
            <person name="Pohl T."/>
            <person name="Merkel B.J."/>
            <person name="Hornburger P."/>
            <person name="Mueller R.-W."/>
            <person name="Bruemmer F."/>
            <person name="Labrenz M."/>
            <person name="Spormann A.M."/>
            <person name="Op den Camp H."/>
            <person name="Overmann J."/>
            <person name="Amann R."/>
            <person name="Jetten M.S.M."/>
            <person name="Mascher T."/>
            <person name="Medema M.H."/>
            <person name="Devos D.P."/>
            <person name="Kaster A.-K."/>
            <person name="Ovreas L."/>
            <person name="Rohde M."/>
            <person name="Galperin M.Y."/>
            <person name="Jogler C."/>
        </authorList>
    </citation>
    <scope>NUCLEOTIDE SEQUENCE [LARGE SCALE GENOMIC DNA]</scope>
    <source>
        <strain evidence="7 8">HG15A2</strain>
    </source>
</reference>
<evidence type="ECO:0000256" key="4">
    <source>
        <dbReference type="ARBA" id="ARBA00022982"/>
    </source>
</evidence>
<protein>
    <submittedName>
        <fullName evidence="7">Nitrate reductase cytochrome c-type subunit (NapB)</fullName>
    </submittedName>
</protein>
<evidence type="ECO:0000256" key="1">
    <source>
        <dbReference type="ARBA" id="ARBA00022448"/>
    </source>
</evidence>
<evidence type="ECO:0000256" key="3">
    <source>
        <dbReference type="ARBA" id="ARBA00022723"/>
    </source>
</evidence>
<dbReference type="RefSeq" id="WP_145060047.1">
    <property type="nucleotide sequence ID" value="NZ_CP036263.1"/>
</dbReference>
<dbReference type="AlphaFoldDB" id="A0A517MVH7"/>
<evidence type="ECO:0000256" key="2">
    <source>
        <dbReference type="ARBA" id="ARBA00022617"/>
    </source>
</evidence>
<dbReference type="KEGG" id="amob:HG15A2_20820"/>
<evidence type="ECO:0000313" key="7">
    <source>
        <dbReference type="EMBL" id="QDS98797.1"/>
    </source>
</evidence>
<evidence type="ECO:0000313" key="8">
    <source>
        <dbReference type="Proteomes" id="UP000319852"/>
    </source>
</evidence>
<dbReference type="InterPro" id="IPR036280">
    <property type="entry name" value="Multihaem_cyt_sf"/>
</dbReference>
<dbReference type="GO" id="GO:0046872">
    <property type="term" value="F:metal ion binding"/>
    <property type="evidence" value="ECO:0007669"/>
    <property type="project" value="UniProtKB-KW"/>
</dbReference>
<keyword evidence="8" id="KW-1185">Reference proteome</keyword>
<keyword evidence="6" id="KW-0812">Transmembrane</keyword>
<organism evidence="7 8">
    <name type="scientific">Adhaeretor mobilis</name>
    <dbReference type="NCBI Taxonomy" id="1930276"/>
    <lineage>
        <taxon>Bacteria</taxon>
        <taxon>Pseudomonadati</taxon>
        <taxon>Planctomycetota</taxon>
        <taxon>Planctomycetia</taxon>
        <taxon>Pirellulales</taxon>
        <taxon>Lacipirellulaceae</taxon>
        <taxon>Adhaeretor</taxon>
    </lineage>
</organism>
<keyword evidence="4" id="KW-0249">Electron transport</keyword>
<gene>
    <name evidence="7" type="ORF">HG15A2_20820</name>
</gene>
<dbReference type="OrthoDB" id="269685at2"/>
<keyword evidence="3" id="KW-0479">Metal-binding</keyword>
<keyword evidence="1" id="KW-0813">Transport</keyword>
<keyword evidence="6" id="KW-1133">Transmembrane helix</keyword>
<dbReference type="Gene3D" id="1.10.3820.10">
    <property type="entry name" value="Di-heme elbow motif domain"/>
    <property type="match status" value="1"/>
</dbReference>